<dbReference type="GO" id="GO:0005874">
    <property type="term" value="C:microtubule"/>
    <property type="evidence" value="ECO:0007669"/>
    <property type="project" value="UniProtKB-KW"/>
</dbReference>
<feature type="region of interest" description="Disordered" evidence="9">
    <location>
        <begin position="1349"/>
        <end position="1412"/>
    </location>
</feature>
<dbReference type="GO" id="GO:0005524">
    <property type="term" value="F:ATP binding"/>
    <property type="evidence" value="ECO:0007669"/>
    <property type="project" value="UniProtKB-UniRule"/>
</dbReference>
<dbReference type="Gene3D" id="1.10.150.50">
    <property type="entry name" value="Transcription Factor, Ets-1"/>
    <property type="match status" value="1"/>
</dbReference>
<feature type="region of interest" description="Disordered" evidence="9">
    <location>
        <begin position="643"/>
        <end position="731"/>
    </location>
</feature>
<proteinExistence type="inferred from homology"/>
<dbReference type="Pfam" id="PF00225">
    <property type="entry name" value="Kinesin"/>
    <property type="match status" value="1"/>
</dbReference>
<feature type="compositionally biased region" description="Polar residues" evidence="9">
    <location>
        <begin position="1385"/>
        <end position="1402"/>
    </location>
</feature>
<dbReference type="InterPro" id="IPR019821">
    <property type="entry name" value="Kinesin_motor_CS"/>
</dbReference>
<feature type="compositionally biased region" description="Polar residues" evidence="9">
    <location>
        <begin position="1006"/>
        <end position="1022"/>
    </location>
</feature>
<keyword evidence="3 8" id="KW-0547">Nucleotide-binding</keyword>
<dbReference type="InterPro" id="IPR027640">
    <property type="entry name" value="Kinesin-like_fam"/>
</dbReference>
<feature type="compositionally biased region" description="Polar residues" evidence="9">
    <location>
        <begin position="1259"/>
        <end position="1278"/>
    </location>
</feature>
<evidence type="ECO:0000256" key="5">
    <source>
        <dbReference type="ARBA" id="ARBA00023175"/>
    </source>
</evidence>
<dbReference type="GO" id="GO:0007018">
    <property type="term" value="P:microtubule-based movement"/>
    <property type="evidence" value="ECO:0007669"/>
    <property type="project" value="InterPro"/>
</dbReference>
<dbReference type="SMART" id="SM00129">
    <property type="entry name" value="KISc"/>
    <property type="match status" value="1"/>
</dbReference>
<evidence type="ECO:0000256" key="7">
    <source>
        <dbReference type="ARBA" id="ARBA00061030"/>
    </source>
</evidence>
<dbReference type="GO" id="GO:0003777">
    <property type="term" value="F:microtubule motor activity"/>
    <property type="evidence" value="ECO:0007669"/>
    <property type="project" value="InterPro"/>
</dbReference>
<dbReference type="InterPro" id="IPR013761">
    <property type="entry name" value="SAM/pointed_sf"/>
</dbReference>
<keyword evidence="4 8" id="KW-0067">ATP-binding</keyword>
<dbReference type="GO" id="GO:0007019">
    <property type="term" value="P:microtubule depolymerization"/>
    <property type="evidence" value="ECO:0007669"/>
    <property type="project" value="TreeGrafter"/>
</dbReference>
<evidence type="ECO:0000256" key="4">
    <source>
        <dbReference type="ARBA" id="ARBA00022840"/>
    </source>
</evidence>
<feature type="domain" description="Kinesin motor" evidence="10">
    <location>
        <begin position="211"/>
        <end position="534"/>
    </location>
</feature>
<protein>
    <recommendedName>
        <fullName evidence="10">Kinesin motor domain-containing protein</fullName>
    </recommendedName>
</protein>
<dbReference type="EMBL" id="VSWD01000007">
    <property type="protein sequence ID" value="KAK3098721.1"/>
    <property type="molecule type" value="Genomic_DNA"/>
</dbReference>
<dbReference type="InterPro" id="IPR036961">
    <property type="entry name" value="Kinesin_motor_dom_sf"/>
</dbReference>
<feature type="compositionally biased region" description="Basic and acidic residues" evidence="9">
    <location>
        <begin position="1304"/>
        <end position="1316"/>
    </location>
</feature>
<feature type="compositionally biased region" description="Polar residues" evidence="9">
    <location>
        <begin position="1070"/>
        <end position="1086"/>
    </location>
</feature>
<feature type="compositionally biased region" description="Polar residues" evidence="9">
    <location>
        <begin position="858"/>
        <end position="873"/>
    </location>
</feature>
<comment type="similarity">
    <text evidence="7">Belongs to the TRAFAC class myosin-kinesin ATPase superfamily. Kinesin family. KIN-13 subfamily.</text>
</comment>
<feature type="compositionally biased region" description="Basic and acidic residues" evidence="9">
    <location>
        <begin position="661"/>
        <end position="673"/>
    </location>
</feature>
<dbReference type="GO" id="GO:0008017">
    <property type="term" value="F:microtubule binding"/>
    <property type="evidence" value="ECO:0007669"/>
    <property type="project" value="InterPro"/>
</dbReference>
<name>A0AA88Y6A5_PINIB</name>
<keyword evidence="12" id="KW-1185">Reference proteome</keyword>
<dbReference type="InterPro" id="IPR027417">
    <property type="entry name" value="P-loop_NTPase"/>
</dbReference>
<evidence type="ECO:0000313" key="11">
    <source>
        <dbReference type="EMBL" id="KAK3098721.1"/>
    </source>
</evidence>
<dbReference type="SUPFAM" id="SSF47769">
    <property type="entry name" value="SAM/Pointed domain"/>
    <property type="match status" value="1"/>
</dbReference>
<feature type="compositionally biased region" description="Low complexity" evidence="9">
    <location>
        <begin position="1279"/>
        <end position="1301"/>
    </location>
</feature>
<evidence type="ECO:0000256" key="9">
    <source>
        <dbReference type="SAM" id="MobiDB-lite"/>
    </source>
</evidence>
<keyword evidence="6" id="KW-0963">Cytoplasm</keyword>
<feature type="compositionally biased region" description="Basic and acidic residues" evidence="9">
    <location>
        <begin position="1039"/>
        <end position="1050"/>
    </location>
</feature>
<dbReference type="InterPro" id="IPR001752">
    <property type="entry name" value="Kinesin_motor_dom"/>
</dbReference>
<keyword evidence="5 8" id="KW-0505">Motor protein</keyword>
<feature type="compositionally biased region" description="Low complexity" evidence="9">
    <location>
        <begin position="135"/>
        <end position="147"/>
    </location>
</feature>
<feature type="compositionally biased region" description="Low complexity" evidence="9">
    <location>
        <begin position="874"/>
        <end position="886"/>
    </location>
</feature>
<dbReference type="PROSITE" id="PS50067">
    <property type="entry name" value="KINESIN_MOTOR_2"/>
    <property type="match status" value="1"/>
</dbReference>
<feature type="region of interest" description="Disordered" evidence="9">
    <location>
        <begin position="596"/>
        <end position="631"/>
    </location>
</feature>
<feature type="region of interest" description="Disordered" evidence="9">
    <location>
        <begin position="858"/>
        <end position="889"/>
    </location>
</feature>
<dbReference type="PANTHER" id="PTHR47971">
    <property type="entry name" value="KINESIN-RELATED PROTEIN 6"/>
    <property type="match status" value="1"/>
</dbReference>
<evidence type="ECO:0000256" key="3">
    <source>
        <dbReference type="ARBA" id="ARBA00022741"/>
    </source>
</evidence>
<evidence type="ECO:0000259" key="10">
    <source>
        <dbReference type="PROSITE" id="PS50067"/>
    </source>
</evidence>
<feature type="compositionally biased region" description="Polar residues" evidence="9">
    <location>
        <begin position="718"/>
        <end position="731"/>
    </location>
</feature>
<dbReference type="PROSITE" id="PS00411">
    <property type="entry name" value="KINESIN_MOTOR_1"/>
    <property type="match status" value="1"/>
</dbReference>
<gene>
    <name evidence="11" type="ORF">FSP39_022400</name>
</gene>
<dbReference type="PRINTS" id="PR00380">
    <property type="entry name" value="KINESINHEAVY"/>
</dbReference>
<feature type="compositionally biased region" description="Polar residues" evidence="9">
    <location>
        <begin position="643"/>
        <end position="658"/>
    </location>
</feature>
<feature type="region of interest" description="Disordered" evidence="9">
    <location>
        <begin position="66"/>
        <end position="100"/>
    </location>
</feature>
<dbReference type="Proteomes" id="UP001186944">
    <property type="component" value="Unassembled WGS sequence"/>
</dbReference>
<sequence length="1483" mass="163424">MGTLFECLKEARLEKYYQTLRINGITRSEALARLDPDDYEAIGIDTPEDRRRLEELISIIKSVHASEPVPHSPAARSEVLQGRKSPRKRNRSPAVKVQEVSGRALSAVNDVRVRESIPQPRRRVSPVDLVELISTSESESSDSSSGHSDYEPASKHLNAASESPTPVRKTVVNRIKQKGYNYGVPNPSISSSVSRSRSRPISAGRPGMEEKIKVCVRKRPLNKREVKSGETDIATAESTTTLTIEEPKVAVDLTAYTMEHEFIFDEVFDETCSNEDVYIRAARPLINCLFDGGSATCFAYGQTGAGKTHTMIGSREVPGLYLLASHDIFSLIKSGQYGQGIKVWVSYFEIYCGQLFDLLNKRNRLHAREDGSHRVCIAGLTETEATDSSSLLQVLEYGNSVRSKGATGVNPDSSRSHAVLQMEIRDSADKRLGRISFIDLAGSERASDVTDTDRQTRMEGAEINQSLLALKECIRSIDQESKHTPFRQSKLTHILKDSFVGNSRTCMIANISPTQSTCEHTLNTLRYADRVKELRREAAPPGSKSSNAAAHMLMNIPPTAPSAFQPGNVLCSSTPIKPKVTRYTAGRSPVREVQLDPNETPIKGHGIKRKTVPKSAPSVTKPQIRKPSASIASRLSLIRHTASTGITSASQSTGNQGASRLGHEESSSDHTDSDSCNIPEPKPANIRAESNVPVVKSTDTENDFPTTDFNNEDEMNDLNRTSGKSATSSVSVGAQGFITGVKLSTSGHPLPVVDETSKSSPTTRNSHGKPVLRQKVYSDETKRKSPVPSSQEEGIPERRELLKHSPPGQKKESVSRSPLAARRQTPVSRLIAEHYEIMKKKTSNSTDSSQNIPTSKVIQASQQVTTSLSQHTPSVSNSQQTSVSSSRPFTTVSESFEDDMLFEETGMPFAPSHKIPRTPSTGDITSPLGLSRGSNGPLKLPHDPSVDLVLPAVMTAKSSDLTTFSQRSPRRFFKEPEPPPPPFSLALVNPTDSRPRVLRTPPPQPVNTVSSSHGGNNLTNDSVAFDSKYRLPPPYSQPDFERNTGEHYSDTKVYNDFSKPGPSQVHHVFSDSNISGYDKMPSTTTSKHSRKAGYEMNSQAENKEYQHSNTFSDKKRHQPREAFVRERSVDRCDSEHLRSASPASQDNALSTNEWYNTPANLDYHIVSSVQKSTTDLHFDVNSGDDDNVPEKDDHFSRNDRKMHVIDHQIPSMDRVDPNMPDFLPIQKRQVQDERPGSSRQDVATRLRSVFFKDPRSDSSHLTQISDSSEPNISDSGVGSQSNPYSSKSNSTNNLSSASAGNVHSDMERGILHRGEPRSYSPPSKDSNNQPSNNLPSSKSAITMEKLHGGSAFSPVHPQPVTSVKVSEGAVVKDHPMLKLRDPSPGGQSKSQGQRYIQRTTSSESDRQEADPRQRLISAHEEQLANVTSLCKQEMKLLLGAKAGHKTYEEYMEKVSNILSQKMAVIQLLQEEIEHYRTSHNNNI</sequence>
<feature type="region of interest" description="Disordered" evidence="9">
    <location>
        <begin position="135"/>
        <end position="209"/>
    </location>
</feature>
<feature type="region of interest" description="Disordered" evidence="9">
    <location>
        <begin position="960"/>
        <end position="1150"/>
    </location>
</feature>
<feature type="compositionally biased region" description="Basic and acidic residues" evidence="9">
    <location>
        <begin position="795"/>
        <end position="814"/>
    </location>
</feature>
<comment type="caution">
    <text evidence="11">The sequence shown here is derived from an EMBL/GenBank/DDBJ whole genome shotgun (WGS) entry which is preliminary data.</text>
</comment>
<comment type="subcellular location">
    <subcellularLocation>
        <location evidence="1">Cytoplasm</location>
        <location evidence="1">Cytoskeleton</location>
    </subcellularLocation>
</comment>
<feature type="binding site" evidence="8">
    <location>
        <begin position="301"/>
        <end position="308"/>
    </location>
    <ligand>
        <name>ATP</name>
        <dbReference type="ChEBI" id="CHEBI:30616"/>
    </ligand>
</feature>
<organism evidence="11 12">
    <name type="scientific">Pinctada imbricata</name>
    <name type="common">Atlantic pearl-oyster</name>
    <name type="synonym">Pinctada martensii</name>
    <dbReference type="NCBI Taxonomy" id="66713"/>
    <lineage>
        <taxon>Eukaryota</taxon>
        <taxon>Metazoa</taxon>
        <taxon>Spiralia</taxon>
        <taxon>Lophotrochozoa</taxon>
        <taxon>Mollusca</taxon>
        <taxon>Bivalvia</taxon>
        <taxon>Autobranchia</taxon>
        <taxon>Pteriomorphia</taxon>
        <taxon>Pterioida</taxon>
        <taxon>Pterioidea</taxon>
        <taxon>Pteriidae</taxon>
        <taxon>Pinctada</taxon>
    </lineage>
</organism>
<feature type="compositionally biased region" description="Basic and acidic residues" evidence="9">
    <location>
        <begin position="1119"/>
        <end position="1138"/>
    </location>
</feature>
<keyword evidence="6" id="KW-0206">Cytoskeleton</keyword>
<feature type="region of interest" description="Disordered" evidence="9">
    <location>
        <begin position="1248"/>
        <end position="1337"/>
    </location>
</feature>
<feature type="compositionally biased region" description="Polar residues" evidence="9">
    <location>
        <begin position="1141"/>
        <end position="1150"/>
    </location>
</feature>
<evidence type="ECO:0000313" key="12">
    <source>
        <dbReference type="Proteomes" id="UP001186944"/>
    </source>
</evidence>
<dbReference type="CDD" id="cd01367">
    <property type="entry name" value="KISc_KIF2_like"/>
    <property type="match status" value="1"/>
</dbReference>
<keyword evidence="2" id="KW-0493">Microtubule</keyword>
<feature type="region of interest" description="Disordered" evidence="9">
    <location>
        <begin position="743"/>
        <end position="828"/>
    </location>
</feature>
<feature type="compositionally biased region" description="Basic and acidic residues" evidence="9">
    <location>
        <begin position="1403"/>
        <end position="1412"/>
    </location>
</feature>
<accession>A0AA88Y6A5</accession>
<dbReference type="SUPFAM" id="SSF52540">
    <property type="entry name" value="P-loop containing nucleoside triphosphate hydrolases"/>
    <property type="match status" value="1"/>
</dbReference>
<evidence type="ECO:0000256" key="6">
    <source>
        <dbReference type="ARBA" id="ARBA00023212"/>
    </source>
</evidence>
<feature type="compositionally biased region" description="Low complexity" evidence="9">
    <location>
        <begin position="184"/>
        <end position="202"/>
    </location>
</feature>
<dbReference type="PANTHER" id="PTHR47971:SF20">
    <property type="entry name" value="KINESIN-LIKE PROTEIN KIF24"/>
    <property type="match status" value="1"/>
</dbReference>
<dbReference type="Gene3D" id="3.40.850.10">
    <property type="entry name" value="Kinesin motor domain"/>
    <property type="match status" value="1"/>
</dbReference>
<feature type="compositionally biased region" description="Low complexity" evidence="9">
    <location>
        <begin position="1326"/>
        <end position="1337"/>
    </location>
</feature>
<feature type="compositionally biased region" description="Basic and acidic residues" evidence="9">
    <location>
        <begin position="1370"/>
        <end position="1381"/>
    </location>
</feature>
<evidence type="ECO:0000256" key="1">
    <source>
        <dbReference type="ARBA" id="ARBA00004245"/>
    </source>
</evidence>
<reference evidence="11" key="1">
    <citation type="submission" date="2019-08" db="EMBL/GenBank/DDBJ databases">
        <title>The improved chromosome-level genome for the pearl oyster Pinctada fucata martensii using PacBio sequencing and Hi-C.</title>
        <authorList>
            <person name="Zheng Z."/>
        </authorList>
    </citation>
    <scope>NUCLEOTIDE SEQUENCE</scope>
    <source>
        <strain evidence="11">ZZ-2019</strain>
        <tissue evidence="11">Adductor muscle</tissue>
    </source>
</reference>
<evidence type="ECO:0000256" key="8">
    <source>
        <dbReference type="PROSITE-ProRule" id="PRU00283"/>
    </source>
</evidence>
<evidence type="ECO:0000256" key="2">
    <source>
        <dbReference type="ARBA" id="ARBA00022701"/>
    </source>
</evidence>
<dbReference type="FunFam" id="3.40.850.10:FF:000012">
    <property type="entry name" value="Kinesin-like protein"/>
    <property type="match status" value="1"/>
</dbReference>